<keyword evidence="7 10" id="KW-0472">Membrane</keyword>
<dbReference type="InterPro" id="IPR012910">
    <property type="entry name" value="Plug_dom"/>
</dbReference>
<dbReference type="InterPro" id="IPR037066">
    <property type="entry name" value="Plug_dom_sf"/>
</dbReference>
<dbReference type="EMBL" id="WHJH01000032">
    <property type="protein sequence ID" value="NHZ91662.1"/>
    <property type="molecule type" value="Genomic_DNA"/>
</dbReference>
<dbReference type="Gene3D" id="2.40.170.20">
    <property type="entry name" value="TonB-dependent receptor, beta-barrel domain"/>
    <property type="match status" value="1"/>
</dbReference>
<dbReference type="PANTHER" id="PTHR47234:SF2">
    <property type="entry name" value="TONB-DEPENDENT RECEPTOR"/>
    <property type="match status" value="1"/>
</dbReference>
<sequence>MKKHFALKQSVLAVALTLGSSHIVLAQQAAAPLSATPSATVYITGSNLKRTEKEGTQPIQVITTKDIRDSGAATVTELMRQVPSMGSDQNIDSNDPGFAGGVSTASLRGLSSTSTLILLNGRRMTPSAYADPNDGNSTLYDLNSIPLSALERVEILKDGASAVYGSDAIGGVINFITKANFQGIEVSARASANDDRNFKRKGANIFWGKGDLDADGYNVFVTADVSDRDRVRRTDVTDIEYDTYKALNNRYATPYGSTSSASPAFYRESFPGSKNFAVNRANMADRLVVRTNCDPSKQLVGSTTMGLAATSVFIGRNFCNFDTSPFLEGTGDGKDASIMSRGMMKFGGNMKGFAEVAYTRTERSYTGSPINIGQAVTTNFASNSVVAPFQAVLEIGHPDNPFPNARASVGYRFENLRGGTKNVNENTRLVTGLQGTLGTWDWETAILYNQSVREDTTYDRLYLPTLRKLNSGTSLAALAADPTISHDVVNDNKAAILQWDVKANTQFGQLGGGAMGLAMGAEVRREKLTLTPDPLLGSGQIFGLANSAIDGERDVKSAFVELRTPFLKNFEMDFAGRLDKYPGIKTNFVPKVGTKWTVTDSFAMRGTYARGFRAPALTQVLPGGSQFFQPGIYDPRRCENDEVTPKAGATEVDCNKTAGGVGNSNPDLKPEKSKSISFGLLFSPNSNMDFGLDFYKIRKEGEVALGTAAQAMKNEDTNPGVVQRDTNPVNLLIGADGKAIPGTGPLLLVRLPWTNQGATEVRGVDFDAAFRKNLGEWGAFSAKLNTSYLDSYRFSENPGDIEHELAGHNAGIVDWSLSNSIDLPRWKTSLSGSWSLGSHAFNASVNYIGRVSLQRKYDGAETYEKPFCHYGTRKDPEPNRAALNPNYEGTFPECVVNSWTRLGVGYTYTGFKNLSLNVNIQNVLDTKAPYDPAYGTSTSTGAPLAGYNEGLHNPYGRYFQVTARYAF</sequence>
<evidence type="ECO:0000256" key="12">
    <source>
        <dbReference type="SAM" id="SignalP"/>
    </source>
</evidence>
<dbReference type="InterPro" id="IPR039426">
    <property type="entry name" value="TonB-dep_rcpt-like"/>
</dbReference>
<evidence type="ECO:0000256" key="5">
    <source>
        <dbReference type="ARBA" id="ARBA00022692"/>
    </source>
</evidence>
<feature type="chain" id="PRO_5045814040" evidence="12">
    <location>
        <begin position="27"/>
        <end position="967"/>
    </location>
</feature>
<dbReference type="PROSITE" id="PS52016">
    <property type="entry name" value="TONB_DEPENDENT_REC_3"/>
    <property type="match status" value="1"/>
</dbReference>
<dbReference type="SUPFAM" id="SSF56935">
    <property type="entry name" value="Porins"/>
    <property type="match status" value="1"/>
</dbReference>
<evidence type="ECO:0000256" key="2">
    <source>
        <dbReference type="ARBA" id="ARBA00009810"/>
    </source>
</evidence>
<protein>
    <submittedName>
        <fullName evidence="15">TonB-dependent receptor</fullName>
    </submittedName>
</protein>
<keyword evidence="5 10" id="KW-0812">Transmembrane</keyword>
<organism evidence="15 16">
    <name type="scientific">Massilia mucilaginosa</name>
    <dbReference type="NCBI Taxonomy" id="2609282"/>
    <lineage>
        <taxon>Bacteria</taxon>
        <taxon>Pseudomonadati</taxon>
        <taxon>Pseudomonadota</taxon>
        <taxon>Betaproteobacteria</taxon>
        <taxon>Burkholderiales</taxon>
        <taxon>Oxalobacteraceae</taxon>
        <taxon>Telluria group</taxon>
        <taxon>Massilia</taxon>
    </lineage>
</organism>
<keyword evidence="12" id="KW-0732">Signal</keyword>
<feature type="signal peptide" evidence="12">
    <location>
        <begin position="1"/>
        <end position="26"/>
    </location>
</feature>
<feature type="domain" description="TonB-dependent receptor-like beta-barrel" evidence="13">
    <location>
        <begin position="407"/>
        <end position="923"/>
    </location>
</feature>
<keyword evidence="9 10" id="KW-0998">Cell outer membrane</keyword>
<evidence type="ECO:0000256" key="11">
    <source>
        <dbReference type="RuleBase" id="RU003357"/>
    </source>
</evidence>
<proteinExistence type="inferred from homology"/>
<keyword evidence="16" id="KW-1185">Reference proteome</keyword>
<evidence type="ECO:0000256" key="6">
    <source>
        <dbReference type="ARBA" id="ARBA00023077"/>
    </source>
</evidence>
<comment type="similarity">
    <text evidence="2 10 11">Belongs to the TonB-dependent receptor family.</text>
</comment>
<evidence type="ECO:0000256" key="7">
    <source>
        <dbReference type="ARBA" id="ARBA00023136"/>
    </source>
</evidence>
<evidence type="ECO:0000256" key="3">
    <source>
        <dbReference type="ARBA" id="ARBA00022448"/>
    </source>
</evidence>
<evidence type="ECO:0000256" key="10">
    <source>
        <dbReference type="PROSITE-ProRule" id="PRU01360"/>
    </source>
</evidence>
<dbReference type="Proteomes" id="UP000609726">
    <property type="component" value="Unassembled WGS sequence"/>
</dbReference>
<keyword evidence="4 10" id="KW-1134">Transmembrane beta strand</keyword>
<feature type="domain" description="TonB-dependent receptor plug" evidence="14">
    <location>
        <begin position="53"/>
        <end position="172"/>
    </location>
</feature>
<dbReference type="Gene3D" id="2.170.130.10">
    <property type="entry name" value="TonB-dependent receptor, plug domain"/>
    <property type="match status" value="1"/>
</dbReference>
<evidence type="ECO:0000313" key="15">
    <source>
        <dbReference type="EMBL" id="NHZ91662.1"/>
    </source>
</evidence>
<dbReference type="PANTHER" id="PTHR47234">
    <property type="match status" value="1"/>
</dbReference>
<evidence type="ECO:0000259" key="14">
    <source>
        <dbReference type="Pfam" id="PF07715"/>
    </source>
</evidence>
<dbReference type="InterPro" id="IPR000531">
    <property type="entry name" value="Beta-barrel_TonB"/>
</dbReference>
<evidence type="ECO:0000256" key="4">
    <source>
        <dbReference type="ARBA" id="ARBA00022452"/>
    </source>
</evidence>
<gene>
    <name evidence="15" type="ORF">F2P45_22020</name>
</gene>
<comment type="subcellular location">
    <subcellularLocation>
        <location evidence="1 10">Cell outer membrane</location>
        <topology evidence="1 10">Multi-pass membrane protein</topology>
    </subcellularLocation>
</comment>
<comment type="caution">
    <text evidence="15">The sequence shown here is derived from an EMBL/GenBank/DDBJ whole genome shotgun (WGS) entry which is preliminary data.</text>
</comment>
<evidence type="ECO:0000259" key="13">
    <source>
        <dbReference type="Pfam" id="PF00593"/>
    </source>
</evidence>
<name>A0ABX0NZ98_9BURK</name>
<keyword evidence="8 15" id="KW-0675">Receptor</keyword>
<accession>A0ABX0NZ98</accession>
<evidence type="ECO:0000313" key="16">
    <source>
        <dbReference type="Proteomes" id="UP000609726"/>
    </source>
</evidence>
<evidence type="ECO:0000256" key="9">
    <source>
        <dbReference type="ARBA" id="ARBA00023237"/>
    </source>
</evidence>
<keyword evidence="3 10" id="KW-0813">Transport</keyword>
<evidence type="ECO:0000256" key="8">
    <source>
        <dbReference type="ARBA" id="ARBA00023170"/>
    </source>
</evidence>
<dbReference type="InterPro" id="IPR036942">
    <property type="entry name" value="Beta-barrel_TonB_sf"/>
</dbReference>
<dbReference type="RefSeq" id="WP_166879988.1">
    <property type="nucleotide sequence ID" value="NZ_WHJH01000032.1"/>
</dbReference>
<dbReference type="Pfam" id="PF00593">
    <property type="entry name" value="TonB_dep_Rec_b-barrel"/>
    <property type="match status" value="1"/>
</dbReference>
<keyword evidence="6 11" id="KW-0798">TonB box</keyword>
<evidence type="ECO:0000256" key="1">
    <source>
        <dbReference type="ARBA" id="ARBA00004571"/>
    </source>
</evidence>
<reference evidence="15 16" key="1">
    <citation type="submission" date="2019-10" db="EMBL/GenBank/DDBJ databases">
        <title>Taxonomy of Antarctic Massilia spp.: description of Massilia rubra sp. nov., Massilia aquatica sp. nov., Massilia mucilaginosa sp. nov., Massilia frigida sp. nov. isolated from streams, lakes and regoliths.</title>
        <authorList>
            <person name="Holochova P."/>
            <person name="Sedlacek I."/>
            <person name="Kralova S."/>
            <person name="Maslanova I."/>
            <person name="Busse H.-J."/>
            <person name="Stankova E."/>
            <person name="Vrbovska V."/>
            <person name="Kovarovic V."/>
            <person name="Bartak M."/>
            <person name="Svec P."/>
            <person name="Pantucek R."/>
        </authorList>
    </citation>
    <scope>NUCLEOTIDE SEQUENCE [LARGE SCALE GENOMIC DNA]</scope>
    <source>
        <strain evidence="15 16">CCM 8733</strain>
    </source>
</reference>
<dbReference type="Pfam" id="PF07715">
    <property type="entry name" value="Plug"/>
    <property type="match status" value="1"/>
</dbReference>